<name>A0A5M3M7M5_CONPW</name>
<comment type="caution">
    <text evidence="3">The sequence shown here is derived from an EMBL/GenBank/DDBJ whole genome shotgun (WGS) entry which is preliminary data.</text>
</comment>
<dbReference type="PROSITE" id="PS50837">
    <property type="entry name" value="NACHT"/>
    <property type="match status" value="1"/>
</dbReference>
<dbReference type="PANTHER" id="PTHR10039:SF14">
    <property type="entry name" value="NACHT DOMAIN-CONTAINING PROTEIN"/>
    <property type="match status" value="1"/>
</dbReference>
<evidence type="ECO:0000313" key="3">
    <source>
        <dbReference type="EMBL" id="EIW74815.1"/>
    </source>
</evidence>
<dbReference type="KEGG" id="cput:CONPUDRAFT_66501"/>
<gene>
    <name evidence="3" type="ORF">CONPUDRAFT_66501</name>
</gene>
<reference evidence="4" key="1">
    <citation type="journal article" date="2012" name="Science">
        <title>The Paleozoic origin of enzymatic lignin decomposition reconstructed from 31 fungal genomes.</title>
        <authorList>
            <person name="Floudas D."/>
            <person name="Binder M."/>
            <person name="Riley R."/>
            <person name="Barry K."/>
            <person name="Blanchette R.A."/>
            <person name="Henrissat B."/>
            <person name="Martinez A.T."/>
            <person name="Otillar R."/>
            <person name="Spatafora J.W."/>
            <person name="Yadav J.S."/>
            <person name="Aerts A."/>
            <person name="Benoit I."/>
            <person name="Boyd A."/>
            <person name="Carlson A."/>
            <person name="Copeland A."/>
            <person name="Coutinho P.M."/>
            <person name="de Vries R.P."/>
            <person name="Ferreira P."/>
            <person name="Findley K."/>
            <person name="Foster B."/>
            <person name="Gaskell J."/>
            <person name="Glotzer D."/>
            <person name="Gorecki P."/>
            <person name="Heitman J."/>
            <person name="Hesse C."/>
            <person name="Hori C."/>
            <person name="Igarashi K."/>
            <person name="Jurgens J.A."/>
            <person name="Kallen N."/>
            <person name="Kersten P."/>
            <person name="Kohler A."/>
            <person name="Kuees U."/>
            <person name="Kumar T.K.A."/>
            <person name="Kuo A."/>
            <person name="LaButti K."/>
            <person name="Larrondo L.F."/>
            <person name="Lindquist E."/>
            <person name="Ling A."/>
            <person name="Lombard V."/>
            <person name="Lucas S."/>
            <person name="Lundell T."/>
            <person name="Martin R."/>
            <person name="McLaughlin D.J."/>
            <person name="Morgenstern I."/>
            <person name="Morin E."/>
            <person name="Murat C."/>
            <person name="Nagy L.G."/>
            <person name="Nolan M."/>
            <person name="Ohm R.A."/>
            <person name="Patyshakuliyeva A."/>
            <person name="Rokas A."/>
            <person name="Ruiz-Duenas F.J."/>
            <person name="Sabat G."/>
            <person name="Salamov A."/>
            <person name="Samejima M."/>
            <person name="Schmutz J."/>
            <person name="Slot J.C."/>
            <person name="St John F."/>
            <person name="Stenlid J."/>
            <person name="Sun H."/>
            <person name="Sun S."/>
            <person name="Syed K."/>
            <person name="Tsang A."/>
            <person name="Wiebenga A."/>
            <person name="Young D."/>
            <person name="Pisabarro A."/>
            <person name="Eastwood D.C."/>
            <person name="Martin F."/>
            <person name="Cullen D."/>
            <person name="Grigoriev I.V."/>
            <person name="Hibbett D.S."/>
        </authorList>
    </citation>
    <scope>NUCLEOTIDE SEQUENCE [LARGE SCALE GENOMIC DNA]</scope>
    <source>
        <strain evidence="4">RWD-64-598 SS2</strain>
    </source>
</reference>
<dbReference type="InterPro" id="IPR007111">
    <property type="entry name" value="NACHT_NTPase"/>
</dbReference>
<dbReference type="EMBL" id="JH711590">
    <property type="protein sequence ID" value="EIW74815.1"/>
    <property type="molecule type" value="Genomic_DNA"/>
</dbReference>
<sequence>MVEDQSRKILWITGEPGSGKSTIAHTFADELRQEDRLASTFFFSKRHPNRSTFDNVFLTLAYQLGLKHPLARKVIMDAVSIDPALLSPEKSHHDQLERLIVPMLRFLGQIRKGKPGMSLIVDGLDE</sequence>
<accession>A0A5M3M7M5</accession>
<dbReference type="RefSeq" id="XP_007774783.1">
    <property type="nucleotide sequence ID" value="XM_007776593.1"/>
</dbReference>
<dbReference type="Gene3D" id="3.40.50.300">
    <property type="entry name" value="P-loop containing nucleotide triphosphate hydrolases"/>
    <property type="match status" value="1"/>
</dbReference>
<feature type="domain" description="NACHT" evidence="2">
    <location>
        <begin position="8"/>
        <end position="126"/>
    </location>
</feature>
<dbReference type="OrthoDB" id="3027122at2759"/>
<dbReference type="Pfam" id="PF24883">
    <property type="entry name" value="NPHP3_N"/>
    <property type="match status" value="1"/>
</dbReference>
<dbReference type="InterPro" id="IPR027417">
    <property type="entry name" value="P-loop_NTPase"/>
</dbReference>
<evidence type="ECO:0000313" key="4">
    <source>
        <dbReference type="Proteomes" id="UP000053558"/>
    </source>
</evidence>
<evidence type="ECO:0000259" key="2">
    <source>
        <dbReference type="PROSITE" id="PS50837"/>
    </source>
</evidence>
<keyword evidence="4" id="KW-1185">Reference proteome</keyword>
<keyword evidence="1" id="KW-0677">Repeat</keyword>
<protein>
    <recommendedName>
        <fullName evidence="2">NACHT domain-containing protein</fullName>
    </recommendedName>
</protein>
<dbReference type="GeneID" id="19208507"/>
<dbReference type="SUPFAM" id="SSF52540">
    <property type="entry name" value="P-loop containing nucleoside triphosphate hydrolases"/>
    <property type="match status" value="1"/>
</dbReference>
<dbReference type="AlphaFoldDB" id="A0A5M3M7M5"/>
<dbReference type="PANTHER" id="PTHR10039">
    <property type="entry name" value="AMELOGENIN"/>
    <property type="match status" value="1"/>
</dbReference>
<evidence type="ECO:0000256" key="1">
    <source>
        <dbReference type="ARBA" id="ARBA00022737"/>
    </source>
</evidence>
<dbReference type="InterPro" id="IPR056884">
    <property type="entry name" value="NPHP3-like_N"/>
</dbReference>
<feature type="non-terminal residue" evidence="3">
    <location>
        <position position="126"/>
    </location>
</feature>
<proteinExistence type="predicted"/>
<dbReference type="Proteomes" id="UP000053558">
    <property type="component" value="Unassembled WGS sequence"/>
</dbReference>
<organism evidence="3 4">
    <name type="scientific">Coniophora puteana (strain RWD-64-598)</name>
    <name type="common">Brown rot fungus</name>
    <dbReference type="NCBI Taxonomy" id="741705"/>
    <lineage>
        <taxon>Eukaryota</taxon>
        <taxon>Fungi</taxon>
        <taxon>Dikarya</taxon>
        <taxon>Basidiomycota</taxon>
        <taxon>Agaricomycotina</taxon>
        <taxon>Agaricomycetes</taxon>
        <taxon>Agaricomycetidae</taxon>
        <taxon>Boletales</taxon>
        <taxon>Coniophorineae</taxon>
        <taxon>Coniophoraceae</taxon>
        <taxon>Coniophora</taxon>
    </lineage>
</organism>